<evidence type="ECO:0000256" key="12">
    <source>
        <dbReference type="ARBA" id="ARBA00022683"/>
    </source>
</evidence>
<evidence type="ECO:0000259" key="20">
    <source>
        <dbReference type="Pfam" id="PF02896"/>
    </source>
</evidence>
<dbReference type="Gene3D" id="3.50.30.10">
    <property type="entry name" value="Phosphohistidine domain"/>
    <property type="match status" value="1"/>
</dbReference>
<dbReference type="InterPro" id="IPR040442">
    <property type="entry name" value="Pyrv_kinase-like_dom_sf"/>
</dbReference>
<dbReference type="InterPro" id="IPR023151">
    <property type="entry name" value="PEP_util_CS"/>
</dbReference>
<proteinExistence type="inferred from homology"/>
<evidence type="ECO:0000256" key="6">
    <source>
        <dbReference type="ARBA" id="ARBA00012232"/>
    </source>
</evidence>
<accession>A0ABZ0QMQ7</accession>
<feature type="domain" description="PEP-utilising enzyme mobile" evidence="19">
    <location>
        <begin position="234"/>
        <end position="306"/>
    </location>
</feature>
<dbReference type="InterPro" id="IPR015813">
    <property type="entry name" value="Pyrv/PenolPyrv_kinase-like_dom"/>
</dbReference>
<keyword evidence="10 17" id="KW-0762">Sugar transport</keyword>
<evidence type="ECO:0000256" key="16">
    <source>
        <dbReference type="ARBA" id="ARBA00033235"/>
    </source>
</evidence>
<comment type="function">
    <text evidence="3 17">General (non sugar-specific) component of the phosphoenolpyruvate-dependent sugar phosphotransferase system (sugar PTS). This major carbohydrate active-transport system catalyzes the phosphorylation of incoming sugar substrates concomitantly with their translocation across the cell membrane. Enzyme I transfers the phosphoryl group from phosphoenolpyruvate (PEP) to the phosphoryl carrier protein (HPr).</text>
</comment>
<evidence type="ECO:0000256" key="11">
    <source>
        <dbReference type="ARBA" id="ARBA00022679"/>
    </source>
</evidence>
<evidence type="ECO:0000256" key="13">
    <source>
        <dbReference type="ARBA" id="ARBA00022723"/>
    </source>
</evidence>
<keyword evidence="13 17" id="KW-0479">Metal-binding</keyword>
<evidence type="ECO:0000256" key="15">
    <source>
        <dbReference type="ARBA" id="ARBA00022842"/>
    </source>
</evidence>
<comment type="cofactor">
    <cofactor evidence="2 17">
        <name>Mg(2+)</name>
        <dbReference type="ChEBI" id="CHEBI:18420"/>
    </cofactor>
</comment>
<evidence type="ECO:0000256" key="14">
    <source>
        <dbReference type="ARBA" id="ARBA00022777"/>
    </source>
</evidence>
<evidence type="ECO:0000256" key="17">
    <source>
        <dbReference type="PIRNR" id="PIRNR000732"/>
    </source>
</evidence>
<evidence type="ECO:0000313" key="22">
    <source>
        <dbReference type="EMBL" id="WPD18761.1"/>
    </source>
</evidence>
<evidence type="ECO:0000256" key="8">
    <source>
        <dbReference type="ARBA" id="ARBA00022448"/>
    </source>
</evidence>
<feature type="domain" description="Phosphotransferase system enzyme I N-terminal" evidence="21">
    <location>
        <begin position="87"/>
        <end position="209"/>
    </location>
</feature>
<protein>
    <recommendedName>
        <fullName evidence="7 17">Phosphoenolpyruvate-protein phosphotransferase</fullName>
        <ecNumber evidence="6 17">2.7.3.9</ecNumber>
    </recommendedName>
    <alternativeName>
        <fullName evidence="16 17">Phosphotransferase system, enzyme I</fullName>
    </alternativeName>
</protein>
<dbReference type="InterPro" id="IPR006318">
    <property type="entry name" value="PTS_EI-like"/>
</dbReference>
<keyword evidence="23" id="KW-1185">Reference proteome</keyword>
<gene>
    <name evidence="22" type="primary">ptsP</name>
    <name evidence="22" type="ORF">Q5761_10400</name>
</gene>
<dbReference type="PROSITE" id="PS00742">
    <property type="entry name" value="PEP_ENZYMES_2"/>
    <property type="match status" value="1"/>
</dbReference>
<comment type="catalytic activity">
    <reaction evidence="1 17">
        <text>L-histidyl-[protein] + phosphoenolpyruvate = N(pros)-phospho-L-histidyl-[protein] + pyruvate</text>
        <dbReference type="Rhea" id="RHEA:23880"/>
        <dbReference type="Rhea" id="RHEA-COMP:9745"/>
        <dbReference type="Rhea" id="RHEA-COMP:9746"/>
        <dbReference type="ChEBI" id="CHEBI:15361"/>
        <dbReference type="ChEBI" id="CHEBI:29979"/>
        <dbReference type="ChEBI" id="CHEBI:58702"/>
        <dbReference type="ChEBI" id="CHEBI:64837"/>
        <dbReference type="EC" id="2.7.3.9"/>
    </reaction>
</comment>
<dbReference type="InterPro" id="IPR036637">
    <property type="entry name" value="Phosphohistidine_dom_sf"/>
</dbReference>
<dbReference type="Pfam" id="PF05524">
    <property type="entry name" value="PEP-utilisers_N"/>
    <property type="match status" value="1"/>
</dbReference>
<comment type="similarity">
    <text evidence="5 17">Belongs to the PEP-utilizing enzyme family.</text>
</comment>
<keyword evidence="9 17" id="KW-0963">Cytoplasm</keyword>
<dbReference type="InterPro" id="IPR036618">
    <property type="entry name" value="PtsI_HPr-bd_sf"/>
</dbReference>
<dbReference type="PANTHER" id="PTHR46244:SF3">
    <property type="entry name" value="PHOSPHOENOLPYRUVATE-PROTEIN PHOSPHOTRANSFERASE"/>
    <property type="match status" value="1"/>
</dbReference>
<dbReference type="GO" id="GO:0008965">
    <property type="term" value="F:phosphoenolpyruvate-protein phosphotransferase activity"/>
    <property type="evidence" value="ECO:0007669"/>
    <property type="project" value="UniProtKB-EC"/>
</dbReference>
<evidence type="ECO:0000256" key="7">
    <source>
        <dbReference type="ARBA" id="ARBA00016544"/>
    </source>
</evidence>
<dbReference type="Gene3D" id="3.20.20.60">
    <property type="entry name" value="Phosphoenolpyruvate-binding domains"/>
    <property type="match status" value="1"/>
</dbReference>
<name>A0ABZ0QMQ7_9FIRM</name>
<dbReference type="InterPro" id="IPR000121">
    <property type="entry name" value="PEP_util_C"/>
</dbReference>
<dbReference type="SUPFAM" id="SSF52009">
    <property type="entry name" value="Phosphohistidine domain"/>
    <property type="match status" value="1"/>
</dbReference>
<dbReference type="PANTHER" id="PTHR46244">
    <property type="entry name" value="PHOSPHOENOLPYRUVATE-PROTEIN PHOSPHOTRANSFERASE"/>
    <property type="match status" value="1"/>
</dbReference>
<dbReference type="InterPro" id="IPR008731">
    <property type="entry name" value="PTS_EIN"/>
</dbReference>
<evidence type="ECO:0000256" key="9">
    <source>
        <dbReference type="ARBA" id="ARBA00022490"/>
    </source>
</evidence>
<dbReference type="EMBL" id="CP132508">
    <property type="protein sequence ID" value="WPD18761.1"/>
    <property type="molecule type" value="Genomic_DNA"/>
</dbReference>
<evidence type="ECO:0000256" key="3">
    <source>
        <dbReference type="ARBA" id="ARBA00002728"/>
    </source>
</evidence>
<evidence type="ECO:0000256" key="5">
    <source>
        <dbReference type="ARBA" id="ARBA00007837"/>
    </source>
</evidence>
<feature type="domain" description="PEP-utilising enzyme C-terminal" evidence="20">
    <location>
        <begin position="333"/>
        <end position="620"/>
    </location>
</feature>
<keyword evidence="8 17" id="KW-0813">Transport</keyword>
<reference evidence="22 23" key="1">
    <citation type="submission" date="2023-08" db="EMBL/GenBank/DDBJ databases">
        <title>Genome sequence of Thermaerobacter compostii strain Ins1, a spore-forming filamentous bacterium isolated from a deep geothermal reservoir.</title>
        <authorList>
            <person name="Bregnard D."/>
            <person name="Gonzalez D."/>
            <person name="Junier P."/>
        </authorList>
    </citation>
    <scope>NUCLEOTIDE SEQUENCE [LARGE SCALE GENOMIC DNA]</scope>
    <source>
        <strain evidence="22 23">Ins1</strain>
    </source>
</reference>
<evidence type="ECO:0000259" key="19">
    <source>
        <dbReference type="Pfam" id="PF00391"/>
    </source>
</evidence>
<dbReference type="PIRSF" id="PIRSF000732">
    <property type="entry name" value="PTS_enzyme_I"/>
    <property type="match status" value="1"/>
</dbReference>
<dbReference type="InterPro" id="IPR008279">
    <property type="entry name" value="PEP-util_enz_mobile_dom"/>
</dbReference>
<dbReference type="SUPFAM" id="SSF47831">
    <property type="entry name" value="Enzyme I of the PEP:sugar phosphotransferase system HPr-binding (sub)domain"/>
    <property type="match status" value="1"/>
</dbReference>
<dbReference type="Pfam" id="PF02896">
    <property type="entry name" value="PEP-utilizers_C"/>
    <property type="match status" value="1"/>
</dbReference>
<dbReference type="Gene3D" id="1.10.274.10">
    <property type="entry name" value="PtsI, HPr-binding domain"/>
    <property type="match status" value="1"/>
</dbReference>
<evidence type="ECO:0000256" key="4">
    <source>
        <dbReference type="ARBA" id="ARBA00004496"/>
    </source>
</evidence>
<dbReference type="PRINTS" id="PR01736">
    <property type="entry name" value="PHPHTRNFRASE"/>
</dbReference>
<dbReference type="EC" id="2.7.3.9" evidence="6 17"/>
<dbReference type="Pfam" id="PF00391">
    <property type="entry name" value="PEP-utilizers"/>
    <property type="match status" value="1"/>
</dbReference>
<keyword evidence="12 17" id="KW-0598">Phosphotransferase system</keyword>
<dbReference type="RefSeq" id="WP_318750553.1">
    <property type="nucleotide sequence ID" value="NZ_CP132508.1"/>
</dbReference>
<dbReference type="InterPro" id="IPR024692">
    <property type="entry name" value="PTS_EI"/>
</dbReference>
<evidence type="ECO:0000256" key="2">
    <source>
        <dbReference type="ARBA" id="ARBA00001946"/>
    </source>
</evidence>
<evidence type="ECO:0000259" key="21">
    <source>
        <dbReference type="Pfam" id="PF05524"/>
    </source>
</evidence>
<keyword evidence="11 17" id="KW-0808">Transferase</keyword>
<feature type="compositionally biased region" description="Basic and acidic residues" evidence="18">
    <location>
        <begin position="1"/>
        <end position="13"/>
    </location>
</feature>
<sequence length="658" mass="70173">MAKGRDAVRDEPAPPRTAHSRPPREREAEGRAPVPARPGSRADASDPPEGFTTDGAPSPVGSRAAAGGAPEEAVGRSPEEAGERIIEGIAAAPGLVLGPAWVYKPPDLTVPPPAGPVEPEAEVARWEAARQQVRTRLDHLAARAREQAGEEEAAIFAAHQLLVDDPELDQRVRQAITAEGRTAAAAVAAVTESFAQALEQLDDEYLRGRAADVRDVGRQLLAALLDVPLDLAPEEPSVIVAHDLAPSDTARWPRERVLGLVTEAGGATSHVAILARGAGVPAVAGAAGAVAAVTPGQPVVVDGSAGRVILNPSPERRRAVEQATAAQAERARRLAALRDLPAVTRDGRRIELAINIGRPEEIGAAEAYGPEGVGLFRTEFLFLDRSRPPGEEEQRQAYAAAVRALRGRRLVLRTLDVGADKRLPFIDWPEEMNPALGLRGARLGLARPDLLRTQLRAVLRAAAEGPISVMFPMVTTREEVRRLRQAVEEAAASLDREGIPRGRVEVGIMVETPAAALAARALAREVDFFSVGTNDLTQYTLAVDRTSQEVAALYDALHPAVLRLILEVGRAAEEAGIWAGVCGELGGEPLATPFLVGAGITELSMHPRALWEVKQVVRGIRYDEARQLAEELVALATGEEVRRRLRGFLEERGLTVEG</sequence>
<dbReference type="NCBIfam" id="TIGR01417">
    <property type="entry name" value="PTS_I_fam"/>
    <property type="match status" value="1"/>
</dbReference>
<keyword evidence="15 17" id="KW-0460">Magnesium</keyword>
<evidence type="ECO:0000313" key="23">
    <source>
        <dbReference type="Proteomes" id="UP001304683"/>
    </source>
</evidence>
<dbReference type="SUPFAM" id="SSF51621">
    <property type="entry name" value="Phosphoenolpyruvate/pyruvate domain"/>
    <property type="match status" value="1"/>
</dbReference>
<evidence type="ECO:0000256" key="1">
    <source>
        <dbReference type="ARBA" id="ARBA00000683"/>
    </source>
</evidence>
<dbReference type="InterPro" id="IPR050499">
    <property type="entry name" value="PEP-utilizing_PTS_enzyme"/>
</dbReference>
<keyword evidence="14 17" id="KW-0418">Kinase</keyword>
<comment type="subcellular location">
    <subcellularLocation>
        <location evidence="4 17">Cytoplasm</location>
    </subcellularLocation>
</comment>
<dbReference type="Proteomes" id="UP001304683">
    <property type="component" value="Chromosome"/>
</dbReference>
<evidence type="ECO:0000256" key="10">
    <source>
        <dbReference type="ARBA" id="ARBA00022597"/>
    </source>
</evidence>
<evidence type="ECO:0000256" key="18">
    <source>
        <dbReference type="SAM" id="MobiDB-lite"/>
    </source>
</evidence>
<feature type="region of interest" description="Disordered" evidence="18">
    <location>
        <begin position="1"/>
        <end position="80"/>
    </location>
</feature>
<organism evidence="22 23">
    <name type="scientific">Thermaerobacter composti</name>
    <dbReference type="NCBI Taxonomy" id="554949"/>
    <lineage>
        <taxon>Bacteria</taxon>
        <taxon>Bacillati</taxon>
        <taxon>Bacillota</taxon>
        <taxon>Clostridia</taxon>
        <taxon>Eubacteriales</taxon>
        <taxon>Clostridiales Family XVII. Incertae Sedis</taxon>
        <taxon>Thermaerobacter</taxon>
    </lineage>
</organism>